<dbReference type="AlphaFoldDB" id="A0A2W4WED8"/>
<evidence type="ECO:0000313" key="1">
    <source>
        <dbReference type="EMBL" id="PZO43256.1"/>
    </source>
</evidence>
<comment type="caution">
    <text evidence="1">The sequence shown here is derived from an EMBL/GenBank/DDBJ whole genome shotgun (WGS) entry which is preliminary data.</text>
</comment>
<organism evidence="1 2">
    <name type="scientific">Pseudanabaena frigida</name>
    <dbReference type="NCBI Taxonomy" id="945775"/>
    <lineage>
        <taxon>Bacteria</taxon>
        <taxon>Bacillati</taxon>
        <taxon>Cyanobacteriota</taxon>
        <taxon>Cyanophyceae</taxon>
        <taxon>Pseudanabaenales</taxon>
        <taxon>Pseudanabaenaceae</taxon>
        <taxon>Pseudanabaena</taxon>
    </lineage>
</organism>
<reference evidence="1 2" key="1">
    <citation type="submission" date="2018-04" db="EMBL/GenBank/DDBJ databases">
        <authorList>
            <person name="Go L.Y."/>
            <person name="Mitchell J.A."/>
        </authorList>
    </citation>
    <scope>NUCLEOTIDE SEQUENCE [LARGE SCALE GENOMIC DNA]</scope>
    <source>
        <strain evidence="1">ULC066bin1</strain>
    </source>
</reference>
<accession>A0A2W4WED8</accession>
<dbReference type="EMBL" id="QBML01000005">
    <property type="protein sequence ID" value="PZO43256.1"/>
    <property type="molecule type" value="Genomic_DNA"/>
</dbReference>
<protein>
    <submittedName>
        <fullName evidence="1">Uncharacterized protein</fullName>
    </submittedName>
</protein>
<dbReference type="Proteomes" id="UP000249467">
    <property type="component" value="Unassembled WGS sequence"/>
</dbReference>
<reference evidence="1 2" key="2">
    <citation type="submission" date="2018-06" db="EMBL/GenBank/DDBJ databases">
        <title>Metagenomic assembly of (sub)arctic Cyanobacteria and their associated microbiome from non-axenic cultures.</title>
        <authorList>
            <person name="Baurain D."/>
        </authorList>
    </citation>
    <scope>NUCLEOTIDE SEQUENCE [LARGE SCALE GENOMIC DNA]</scope>
    <source>
        <strain evidence="1">ULC066bin1</strain>
    </source>
</reference>
<evidence type="ECO:0000313" key="2">
    <source>
        <dbReference type="Proteomes" id="UP000249467"/>
    </source>
</evidence>
<proteinExistence type="predicted"/>
<name>A0A2W4WED8_9CYAN</name>
<sequence length="62" mass="7186">MTSGEKRIAVRLVQKLDTDYLIWYDVPIGKKQRLMQLMRSLSIWMKDKAIALSAIRSSEKSS</sequence>
<gene>
    <name evidence="1" type="ORF">DCF19_04700</name>
</gene>